<evidence type="ECO:0000313" key="2">
    <source>
        <dbReference type="Proteomes" id="UP001292084"/>
    </source>
</evidence>
<evidence type="ECO:0000313" key="1">
    <source>
        <dbReference type="EMBL" id="MDZ5711380.1"/>
    </source>
</evidence>
<keyword evidence="2" id="KW-1185">Reference proteome</keyword>
<gene>
    <name evidence="1" type="ORF">UFB30_04050</name>
</gene>
<dbReference type="Proteomes" id="UP001292084">
    <property type="component" value="Unassembled WGS sequence"/>
</dbReference>
<accession>A0ABU5KJE3</accession>
<dbReference type="Pfam" id="PF13079">
    <property type="entry name" value="DUF3916"/>
    <property type="match status" value="1"/>
</dbReference>
<comment type="caution">
    <text evidence="1">The sequence shown here is derived from an EMBL/GenBank/DDBJ whole genome shotgun (WGS) entry which is preliminary data.</text>
</comment>
<organism evidence="1 2">
    <name type="scientific">Jeotgalibacillus haloalkalitolerans</name>
    <dbReference type="NCBI Taxonomy" id="3104292"/>
    <lineage>
        <taxon>Bacteria</taxon>
        <taxon>Bacillati</taxon>
        <taxon>Bacillota</taxon>
        <taxon>Bacilli</taxon>
        <taxon>Bacillales</taxon>
        <taxon>Caryophanaceae</taxon>
        <taxon>Jeotgalibacillus</taxon>
    </lineage>
</organism>
<protein>
    <submittedName>
        <fullName evidence="1">DUF3916 domain-containing protein</fullName>
    </submittedName>
</protein>
<dbReference type="EMBL" id="JAXQNN010000001">
    <property type="protein sequence ID" value="MDZ5711380.1"/>
    <property type="molecule type" value="Genomic_DNA"/>
</dbReference>
<reference evidence="1 2" key="1">
    <citation type="submission" date="2023-12" db="EMBL/GenBank/DDBJ databases">
        <title>Jeotgalibacillus haloalkaliphilus sp. nov., a novel salt-tolerant bacteria, isolated from the estuary of the Fenhe River into the Yellow River.</title>
        <authorList>
            <person name="Li Y."/>
        </authorList>
    </citation>
    <scope>NUCLEOTIDE SEQUENCE [LARGE SCALE GENOMIC DNA]</scope>
    <source>
        <strain evidence="1 2">HH7-29</strain>
    </source>
</reference>
<dbReference type="RefSeq" id="WP_322420386.1">
    <property type="nucleotide sequence ID" value="NZ_JAXQNN010000001.1"/>
</dbReference>
<proteinExistence type="predicted"/>
<sequence length="169" mass="20583">MREKKIRGKKRKTKQMLAFMEEATEYFPTEFYGGYWNYPLPVGQSFITSDQISFKIKRLCMQTLIDRAWHLAQQKPKGYDFCRVIAFIHRTDLWRSEIIVFKDEDYYSKFFDRNGDDYKWRRLNDERDITRELNLLKPESFRPIGFDEFIMDEDKNEVRGEIWVVGEMD</sequence>
<dbReference type="InterPro" id="IPR025075">
    <property type="entry name" value="DUF3916"/>
</dbReference>
<name>A0ABU5KJE3_9BACL</name>